<dbReference type="EMBL" id="QUTG01004927">
    <property type="protein sequence ID" value="RHY86842.1"/>
    <property type="molecule type" value="Genomic_DNA"/>
</dbReference>
<dbReference type="InterPro" id="IPR029063">
    <property type="entry name" value="SAM-dependent_MTases_sf"/>
</dbReference>
<gene>
    <name evidence="3" type="ORF">DYB35_004600</name>
</gene>
<keyword evidence="1" id="KW-1133">Transmembrane helix</keyword>
<feature type="transmembrane region" description="Helical" evidence="1">
    <location>
        <begin position="292"/>
        <end position="314"/>
    </location>
</feature>
<organism evidence="3 4">
    <name type="scientific">Aphanomyces astaci</name>
    <name type="common">Crayfish plague agent</name>
    <dbReference type="NCBI Taxonomy" id="112090"/>
    <lineage>
        <taxon>Eukaryota</taxon>
        <taxon>Sar</taxon>
        <taxon>Stramenopiles</taxon>
        <taxon>Oomycota</taxon>
        <taxon>Saprolegniomycetes</taxon>
        <taxon>Saprolegniales</taxon>
        <taxon>Verrucalvaceae</taxon>
        <taxon>Aphanomyces</taxon>
    </lineage>
</organism>
<dbReference type="SUPFAM" id="SSF53335">
    <property type="entry name" value="S-adenosyl-L-methionine-dependent methyltransferases"/>
    <property type="match status" value="1"/>
</dbReference>
<evidence type="ECO:0000259" key="2">
    <source>
        <dbReference type="Pfam" id="PF08241"/>
    </source>
</evidence>
<dbReference type="VEuPathDB" id="FungiDB:H257_03451"/>
<dbReference type="CDD" id="cd02440">
    <property type="entry name" value="AdoMet_MTases"/>
    <property type="match status" value="1"/>
</dbReference>
<sequence length="343" mass="35963">MSSTVVDDSSIPDLAQDLKRPDASVDRYISTLVLQLVPDPDAMLRESHRVLGSGGVAGFVIWGQVEHTATNLAFVVWCCLLLFAVTAAACVFQRGNRSSLNASNVVGIMFGNASVPIMTDVARVILQRSSSPPPSYNYLLLQLSSPVTTLAPLAVPGDAGCPIIPPQPVVNVTCVQFAAPDFVSAPVAQAACSLNVSSSAILDATHGCDTSVRGSIGAPLVTSSSAVCLAALHVPGPIESAMGNATADYIVAAWTLQNANVALLLTDLRAHLRDLTTSSTMQTSQDNNRATWVGVYVCMGAVGAVLCGLALLLFRTRYVNVQSLPTPPPACPSRPPPRTFWHS</sequence>
<evidence type="ECO:0000313" key="3">
    <source>
        <dbReference type="EMBL" id="RHY86842.1"/>
    </source>
</evidence>
<proteinExistence type="predicted"/>
<evidence type="ECO:0000313" key="4">
    <source>
        <dbReference type="Proteomes" id="UP000285712"/>
    </source>
</evidence>
<dbReference type="InterPro" id="IPR013216">
    <property type="entry name" value="Methyltransf_11"/>
</dbReference>
<dbReference type="Pfam" id="PF08241">
    <property type="entry name" value="Methyltransf_11"/>
    <property type="match status" value="1"/>
</dbReference>
<name>A0A418CXZ6_APHAT</name>
<accession>A0A418CXZ6</accession>
<reference evidence="3 4" key="1">
    <citation type="submission" date="2018-08" db="EMBL/GenBank/DDBJ databases">
        <title>Aphanomyces genome sequencing and annotation.</title>
        <authorList>
            <person name="Minardi D."/>
            <person name="Oidtmann B."/>
            <person name="Van Der Giezen M."/>
            <person name="Studholme D.J."/>
        </authorList>
    </citation>
    <scope>NUCLEOTIDE SEQUENCE [LARGE SCALE GENOMIC DNA]</scope>
    <source>
        <strain evidence="3 4">Sv</strain>
    </source>
</reference>
<dbReference type="Proteomes" id="UP000285712">
    <property type="component" value="Unassembled WGS sequence"/>
</dbReference>
<comment type="caution">
    <text evidence="3">The sequence shown here is derived from an EMBL/GenBank/DDBJ whole genome shotgun (WGS) entry which is preliminary data.</text>
</comment>
<evidence type="ECO:0000256" key="1">
    <source>
        <dbReference type="SAM" id="Phobius"/>
    </source>
</evidence>
<dbReference type="AlphaFoldDB" id="A0A418CXZ6"/>
<keyword evidence="1" id="KW-0812">Transmembrane</keyword>
<protein>
    <recommendedName>
        <fullName evidence="2">Methyltransferase type 11 domain-containing protein</fullName>
    </recommendedName>
</protein>
<dbReference type="Gene3D" id="3.40.50.150">
    <property type="entry name" value="Vaccinia Virus protein VP39"/>
    <property type="match status" value="1"/>
</dbReference>
<feature type="domain" description="Methyltransferase type 11" evidence="2">
    <location>
        <begin position="15"/>
        <end position="56"/>
    </location>
</feature>
<keyword evidence="1" id="KW-0472">Membrane</keyword>
<dbReference type="GO" id="GO:0008757">
    <property type="term" value="F:S-adenosylmethionine-dependent methyltransferase activity"/>
    <property type="evidence" value="ECO:0007669"/>
    <property type="project" value="InterPro"/>
</dbReference>
<feature type="transmembrane region" description="Helical" evidence="1">
    <location>
        <begin position="72"/>
        <end position="92"/>
    </location>
</feature>